<dbReference type="Pfam" id="PF07495">
    <property type="entry name" value="Y_Y_Y"/>
    <property type="match status" value="1"/>
</dbReference>
<evidence type="ECO:0000256" key="7">
    <source>
        <dbReference type="SAM" id="Phobius"/>
    </source>
</evidence>
<dbReference type="CDD" id="cd00082">
    <property type="entry name" value="HisKA"/>
    <property type="match status" value="1"/>
</dbReference>
<feature type="modified residue" description="4-aspartylphosphate" evidence="6">
    <location>
        <position position="1132"/>
    </location>
</feature>
<dbReference type="Gene3D" id="3.40.50.2300">
    <property type="match status" value="1"/>
</dbReference>
<dbReference type="Gene3D" id="2.60.40.10">
    <property type="entry name" value="Immunoglobulins"/>
    <property type="match status" value="1"/>
</dbReference>
<keyword evidence="3 6" id="KW-0597">Phosphoprotein</keyword>
<dbReference type="InterPro" id="IPR005467">
    <property type="entry name" value="His_kinase_dom"/>
</dbReference>
<dbReference type="Gene3D" id="1.10.10.60">
    <property type="entry name" value="Homeodomain-like"/>
    <property type="match status" value="1"/>
</dbReference>
<keyword evidence="11" id="KW-0808">Transferase</keyword>
<dbReference type="InterPro" id="IPR011110">
    <property type="entry name" value="Reg_prop"/>
</dbReference>
<dbReference type="Pfam" id="PF02518">
    <property type="entry name" value="HATPase_c"/>
    <property type="match status" value="1"/>
</dbReference>
<dbReference type="GO" id="GO:0043565">
    <property type="term" value="F:sequence-specific DNA binding"/>
    <property type="evidence" value="ECO:0007669"/>
    <property type="project" value="InterPro"/>
</dbReference>
<dbReference type="InterPro" id="IPR015943">
    <property type="entry name" value="WD40/YVTN_repeat-like_dom_sf"/>
</dbReference>
<dbReference type="InterPro" id="IPR011047">
    <property type="entry name" value="Quinoprotein_ADH-like_sf"/>
</dbReference>
<dbReference type="GO" id="GO:0000155">
    <property type="term" value="F:phosphorelay sensor kinase activity"/>
    <property type="evidence" value="ECO:0007669"/>
    <property type="project" value="InterPro"/>
</dbReference>
<dbReference type="SMART" id="SM00388">
    <property type="entry name" value="HisKA"/>
    <property type="match status" value="1"/>
</dbReference>
<dbReference type="SMART" id="SM00387">
    <property type="entry name" value="HATPase_c"/>
    <property type="match status" value="1"/>
</dbReference>
<dbReference type="FunFam" id="1.10.287.130:FF:000045">
    <property type="entry name" value="Two-component system sensor histidine kinase/response regulator"/>
    <property type="match status" value="1"/>
</dbReference>
<dbReference type="Pfam" id="PF00512">
    <property type="entry name" value="HisKA"/>
    <property type="match status" value="1"/>
</dbReference>
<proteinExistence type="predicted"/>
<dbReference type="InterPro" id="IPR009057">
    <property type="entry name" value="Homeodomain-like_sf"/>
</dbReference>
<dbReference type="PROSITE" id="PS50109">
    <property type="entry name" value="HIS_KIN"/>
    <property type="match status" value="1"/>
</dbReference>
<dbReference type="EMBL" id="BMJC01000001">
    <property type="protein sequence ID" value="GGA88933.1"/>
    <property type="molecule type" value="Genomic_DNA"/>
</dbReference>
<comment type="catalytic activity">
    <reaction evidence="1">
        <text>ATP + protein L-histidine = ADP + protein N-phospho-L-histidine.</text>
        <dbReference type="EC" id="2.7.13.3"/>
    </reaction>
</comment>
<keyword evidence="4" id="KW-0805">Transcription regulation</keyword>
<dbReference type="SMART" id="SM00342">
    <property type="entry name" value="HTH_ARAC"/>
    <property type="match status" value="1"/>
</dbReference>
<dbReference type="CDD" id="cd17574">
    <property type="entry name" value="REC_OmpR"/>
    <property type="match status" value="1"/>
</dbReference>
<dbReference type="FunFam" id="2.60.40.10:FF:000791">
    <property type="entry name" value="Two-component system sensor histidine kinase/response regulator"/>
    <property type="match status" value="1"/>
</dbReference>
<reference evidence="11" key="1">
    <citation type="journal article" date="2014" name="Int. J. Syst. Evol. Microbiol.">
        <title>Complete genome sequence of Corynebacterium casei LMG S-19264T (=DSM 44701T), isolated from a smear-ripened cheese.</title>
        <authorList>
            <consortium name="US DOE Joint Genome Institute (JGI-PGF)"/>
            <person name="Walter F."/>
            <person name="Albersmeier A."/>
            <person name="Kalinowski J."/>
            <person name="Ruckert C."/>
        </authorList>
    </citation>
    <scope>NUCLEOTIDE SEQUENCE</scope>
    <source>
        <strain evidence="11">CGMCC 1.15448</strain>
    </source>
</reference>
<dbReference type="CDD" id="cd00075">
    <property type="entry name" value="HATPase"/>
    <property type="match status" value="1"/>
</dbReference>
<dbReference type="InterPro" id="IPR011123">
    <property type="entry name" value="Y_Y_Y"/>
</dbReference>
<keyword evidence="11" id="KW-0418">Kinase</keyword>
<dbReference type="SUPFAM" id="SSF46689">
    <property type="entry name" value="Homeodomain-like"/>
    <property type="match status" value="1"/>
</dbReference>
<gene>
    <name evidence="11" type="ORF">GCM10011511_10230</name>
</gene>
<dbReference type="EC" id="2.7.13.3" evidence="2"/>
<keyword evidence="7" id="KW-1133">Transmembrane helix</keyword>
<dbReference type="PROSITE" id="PS50110">
    <property type="entry name" value="RESPONSE_REGULATORY"/>
    <property type="match status" value="1"/>
</dbReference>
<evidence type="ECO:0000259" key="10">
    <source>
        <dbReference type="PROSITE" id="PS50110"/>
    </source>
</evidence>
<dbReference type="PROSITE" id="PS01124">
    <property type="entry name" value="HTH_ARAC_FAMILY_2"/>
    <property type="match status" value="1"/>
</dbReference>
<comment type="caution">
    <text evidence="11">The sequence shown here is derived from an EMBL/GenBank/DDBJ whole genome shotgun (WGS) entry which is preliminary data.</text>
</comment>
<dbReference type="Pfam" id="PF07494">
    <property type="entry name" value="Reg_prop"/>
    <property type="match status" value="6"/>
</dbReference>
<dbReference type="Gene3D" id="1.10.287.130">
    <property type="match status" value="1"/>
</dbReference>
<dbReference type="Pfam" id="PF12833">
    <property type="entry name" value="HTH_18"/>
    <property type="match status" value="1"/>
</dbReference>
<dbReference type="SMART" id="SM00448">
    <property type="entry name" value="REC"/>
    <property type="match status" value="1"/>
</dbReference>
<accession>A0A8J2U9L3</accession>
<keyword evidence="7" id="KW-0472">Membrane</keyword>
<evidence type="ECO:0000256" key="6">
    <source>
        <dbReference type="PROSITE-ProRule" id="PRU00169"/>
    </source>
</evidence>
<keyword evidence="7" id="KW-0812">Transmembrane</keyword>
<evidence type="ECO:0000313" key="12">
    <source>
        <dbReference type="Proteomes" id="UP000607559"/>
    </source>
</evidence>
<evidence type="ECO:0000256" key="2">
    <source>
        <dbReference type="ARBA" id="ARBA00012438"/>
    </source>
</evidence>
<dbReference type="SUPFAM" id="SSF50998">
    <property type="entry name" value="Quinoprotein alcohol dehydrogenase-like"/>
    <property type="match status" value="1"/>
</dbReference>
<dbReference type="Pfam" id="PF00072">
    <property type="entry name" value="Response_reg"/>
    <property type="match status" value="1"/>
</dbReference>
<dbReference type="InterPro" id="IPR003661">
    <property type="entry name" value="HisK_dim/P_dom"/>
</dbReference>
<organism evidence="11 12">
    <name type="scientific">Puia dinghuensis</name>
    <dbReference type="NCBI Taxonomy" id="1792502"/>
    <lineage>
        <taxon>Bacteria</taxon>
        <taxon>Pseudomonadati</taxon>
        <taxon>Bacteroidota</taxon>
        <taxon>Chitinophagia</taxon>
        <taxon>Chitinophagales</taxon>
        <taxon>Chitinophagaceae</taxon>
        <taxon>Puia</taxon>
    </lineage>
</organism>
<dbReference type="InterPro" id="IPR011006">
    <property type="entry name" value="CheY-like_superfamily"/>
</dbReference>
<dbReference type="Gene3D" id="2.130.10.10">
    <property type="entry name" value="YVTN repeat-like/Quinoprotein amine dehydrogenase"/>
    <property type="match status" value="2"/>
</dbReference>
<sequence length="1335" mass="152057">MANLYSLMHSIKIAISLLVFITVLLFGRADGQSYYFNHFQVENGLSNNSVECSIQDSDGFLWFGTINGLNRFDGYTFKTFYHDAGDSTSIGSNFIRCLYNDSRGIIWVGTNNGVYTFDKLREQFKLVRTLPKGNSTEIICDGRGCFWFIIDQLVYRLEAETGKVTFYPMAGQAPVAMSIAITPDDALWVSTSTGCIRKYVPGPDSFYTYSIYQKGRLSTSIEKIYPMSDSTFLIGTKNEGVKVLDTKTGKYRDIITLNEEGTGIYVRTFIKRNENEYWIGTETGIYIYNSSIGSVTHLQREYDNPYSISDNVVFAFCRDREGGLWVGTYLGGLNYLPEKFVFFEKFFPRLRWPSLSGNGVHEICKDRFGNFWIGTEDAGVDKVNLQEGTFACFKPGPSKGSIAYHNIHGLLATGNELWIGTFEHGLDVLDITTGKVVRHYNAGPGEHSLKNNFIVTIFQTRAHEIFIGTWGGLYKYNKDTGDFTPEPALGLHIQALLEDEQGILWCCTQGEGVYYYDPRTGQYGNFRYDPNDTNSLGDNHVNSIFQDGRNNLWFATEGGLCQYQKQSRKFTRYTTKNGLPDNLIFRIVEDGKNNLWISTSKGLVCFNPDTRDIRTYKRSDGLLSDQFNYNSSFKDVDGTIYFGSVKGLIGFNPAQFRKDTFVPPVYITGIQVNNKEYTVRDKKLPLKEAITYARAIGLPFDESTISIDFAALSYTGPEMNEYAYMLQGFDKDWTYLKTNRKAYFTKLPPGKYIFKVKGSNSSGIWNEKEAELAIEILPPYWASTKAYALYAFVGVLLVCLIIRYYVVRAGERNRRMLELLEREKEREIYHAKIEFFTNIAHEIRTPLTLIKMPLDKLMKKRSQCPEINENLCTMERNTNRLIDLTNQLLDFRKTETDKFSLNFVKTDISGLISETFANFQLAAEEKSISFRLEMPRLTLQAFVDPEAVRKILNNLINNAIKYAGSKVFVQLLAFNSEDNVFSIEVRNDGLLIPYDQKEKIFQPFYRLKATEKQPGSGIGLPLARSLAELHKGILDLKKPENDLNIFLLVLPIHQDKEFVLQNDEAATILPNGRPEEGPDPSRPVILFVEDNKEILDFVSRELQCQYTVRQALNGKQALEVLSDENVQLIISDIMMPVMDGIELCKALKTDLDYSHIPIILLTAKNTLHAKIEGLEVGADAYLEKPFDLEHLKAQISNLLSNRAKMMEYFASSPLVHIKSMGHSKADKQFLERLDTMIQQNLTNMESDVENLARLMNMSRATFHRKVKALSNLTPHELINISRLQKAARLLAEGDYKVYEVADFVGYTLASNFARDFHKQFGMTPSEYVNTKKNQI</sequence>
<evidence type="ECO:0000256" key="4">
    <source>
        <dbReference type="ARBA" id="ARBA00023015"/>
    </source>
</evidence>
<evidence type="ECO:0000256" key="1">
    <source>
        <dbReference type="ARBA" id="ARBA00000085"/>
    </source>
</evidence>
<dbReference type="SUPFAM" id="SSF55874">
    <property type="entry name" value="ATPase domain of HSP90 chaperone/DNA topoisomerase II/histidine kinase"/>
    <property type="match status" value="1"/>
</dbReference>
<evidence type="ECO:0000256" key="3">
    <source>
        <dbReference type="ARBA" id="ARBA00022553"/>
    </source>
</evidence>
<dbReference type="InterPro" id="IPR001789">
    <property type="entry name" value="Sig_transdc_resp-reg_receiver"/>
</dbReference>
<dbReference type="InterPro" id="IPR003594">
    <property type="entry name" value="HATPase_dom"/>
</dbReference>
<reference evidence="11" key="2">
    <citation type="submission" date="2020-09" db="EMBL/GenBank/DDBJ databases">
        <authorList>
            <person name="Sun Q."/>
            <person name="Zhou Y."/>
        </authorList>
    </citation>
    <scope>NUCLEOTIDE SEQUENCE</scope>
    <source>
        <strain evidence="11">CGMCC 1.15448</strain>
    </source>
</reference>
<dbReference type="SUPFAM" id="SSF52172">
    <property type="entry name" value="CheY-like"/>
    <property type="match status" value="1"/>
</dbReference>
<dbReference type="InterPro" id="IPR036890">
    <property type="entry name" value="HATPase_C_sf"/>
</dbReference>
<keyword evidence="12" id="KW-1185">Reference proteome</keyword>
<evidence type="ECO:0000259" key="9">
    <source>
        <dbReference type="PROSITE" id="PS50109"/>
    </source>
</evidence>
<feature type="transmembrane region" description="Helical" evidence="7">
    <location>
        <begin position="787"/>
        <end position="806"/>
    </location>
</feature>
<evidence type="ECO:0000313" key="11">
    <source>
        <dbReference type="EMBL" id="GGA88933.1"/>
    </source>
</evidence>
<dbReference type="Gene3D" id="3.30.565.10">
    <property type="entry name" value="Histidine kinase-like ATPase, C-terminal domain"/>
    <property type="match status" value="1"/>
</dbReference>
<evidence type="ECO:0000256" key="5">
    <source>
        <dbReference type="ARBA" id="ARBA00023163"/>
    </source>
</evidence>
<evidence type="ECO:0000259" key="8">
    <source>
        <dbReference type="PROSITE" id="PS01124"/>
    </source>
</evidence>
<name>A0A8J2U9L3_9BACT</name>
<protein>
    <recommendedName>
        <fullName evidence="2">histidine kinase</fullName>
        <ecNumber evidence="2">2.7.13.3</ecNumber>
    </recommendedName>
</protein>
<dbReference type="PANTHER" id="PTHR43547:SF2">
    <property type="entry name" value="HYBRID SIGNAL TRANSDUCTION HISTIDINE KINASE C"/>
    <property type="match status" value="1"/>
</dbReference>
<dbReference type="InterPro" id="IPR036097">
    <property type="entry name" value="HisK_dim/P_sf"/>
</dbReference>
<feature type="domain" description="Histidine kinase" evidence="9">
    <location>
        <begin position="838"/>
        <end position="1054"/>
    </location>
</feature>
<dbReference type="GO" id="GO:0003700">
    <property type="term" value="F:DNA-binding transcription factor activity"/>
    <property type="evidence" value="ECO:0007669"/>
    <property type="project" value="InterPro"/>
</dbReference>
<dbReference type="SUPFAM" id="SSF47384">
    <property type="entry name" value="Homodimeric domain of signal transducing histidine kinase"/>
    <property type="match status" value="1"/>
</dbReference>
<dbReference type="SUPFAM" id="SSF63829">
    <property type="entry name" value="Calcium-dependent phosphotriesterase"/>
    <property type="match status" value="1"/>
</dbReference>
<dbReference type="InterPro" id="IPR018060">
    <property type="entry name" value="HTH_AraC"/>
</dbReference>
<keyword evidence="5" id="KW-0804">Transcription</keyword>
<dbReference type="InterPro" id="IPR013783">
    <property type="entry name" value="Ig-like_fold"/>
</dbReference>
<feature type="domain" description="HTH araC/xylS-type" evidence="8">
    <location>
        <begin position="1231"/>
        <end position="1330"/>
    </location>
</feature>
<feature type="domain" description="Response regulatory" evidence="10">
    <location>
        <begin position="1084"/>
        <end position="1199"/>
    </location>
</feature>
<dbReference type="Proteomes" id="UP000607559">
    <property type="component" value="Unassembled WGS sequence"/>
</dbReference>
<dbReference type="PANTHER" id="PTHR43547">
    <property type="entry name" value="TWO-COMPONENT HISTIDINE KINASE"/>
    <property type="match status" value="1"/>
</dbReference>